<keyword evidence="11 20" id="KW-0378">Hydrolase</keyword>
<evidence type="ECO:0000256" key="20">
    <source>
        <dbReference type="PROSITE-ProRule" id="PRU01074"/>
    </source>
</evidence>
<evidence type="ECO:0000256" key="9">
    <source>
        <dbReference type="ARBA" id="ARBA00022695"/>
    </source>
</evidence>
<dbReference type="InterPro" id="IPR043629">
    <property type="entry name" value="Salyut_dom"/>
</dbReference>
<dbReference type="CDD" id="cd23247">
    <property type="entry name" value="Tymoviridae_RdRp"/>
    <property type="match status" value="1"/>
</dbReference>
<keyword evidence="16" id="KW-0693">Viral RNA replication</keyword>
<dbReference type="GO" id="GO:0039694">
    <property type="term" value="P:viral RNA genome replication"/>
    <property type="evidence" value="ECO:0007669"/>
    <property type="project" value="InterPro"/>
</dbReference>
<keyword evidence="2" id="KW-0696">RNA-directed RNA polymerase</keyword>
<keyword evidence="8" id="KW-0808">Transferase</keyword>
<dbReference type="GO" id="GO:0004197">
    <property type="term" value="F:cysteine-type endopeptidase activity"/>
    <property type="evidence" value="ECO:0007669"/>
    <property type="project" value="UniProtKB-UniRule"/>
</dbReference>
<dbReference type="InterPro" id="IPR043181">
    <property type="entry name" value="TYMV_endopept_dom"/>
</dbReference>
<keyword evidence="7 20" id="KW-0645">Protease</keyword>
<dbReference type="Pfam" id="PF00983">
    <property type="entry name" value="Tymo_coat"/>
    <property type="match status" value="1"/>
</dbReference>
<keyword evidence="12 20" id="KW-0788">Thiol protease</keyword>
<keyword evidence="14" id="KW-0946">Virion</keyword>
<evidence type="ECO:0000256" key="19">
    <source>
        <dbReference type="ARBA" id="ARBA00046330"/>
    </source>
</evidence>
<evidence type="ECO:0000259" key="24">
    <source>
        <dbReference type="PROSITE" id="PS51743"/>
    </source>
</evidence>
<keyword evidence="17" id="KW-0511">Multifunctional enzyme</keyword>
<dbReference type="InterPro" id="IPR001788">
    <property type="entry name" value="RNA-dep_RNA_pol_alsuvir"/>
</dbReference>
<dbReference type="Gene3D" id="2.60.120.20">
    <property type="match status" value="1"/>
</dbReference>
<evidence type="ECO:0000256" key="16">
    <source>
        <dbReference type="ARBA" id="ARBA00022953"/>
    </source>
</evidence>
<evidence type="ECO:0000313" key="25">
    <source>
        <dbReference type="EMBL" id="BCK74112.1"/>
    </source>
</evidence>
<dbReference type="InterPro" id="IPR008043">
    <property type="entry name" value="Peptidase_C21"/>
</dbReference>
<comment type="similarity">
    <text evidence="19">Belongs to the Tymoviridae non-structural replication polyprotein family.</text>
</comment>
<dbReference type="EMBL" id="LC577769">
    <property type="protein sequence ID" value="BCK74112.1"/>
    <property type="molecule type" value="Genomic_RNA"/>
</dbReference>
<dbReference type="InterPro" id="IPR007094">
    <property type="entry name" value="RNA-dir_pol_PSvirus"/>
</dbReference>
<keyword evidence="3" id="KW-0167">Capsid protein</keyword>
<evidence type="ECO:0000256" key="7">
    <source>
        <dbReference type="ARBA" id="ARBA00022670"/>
    </source>
</evidence>
<dbReference type="Gene3D" id="3.90.70.100">
    <property type="match status" value="1"/>
</dbReference>
<reference evidence="25" key="1">
    <citation type="submission" date="2020-08" db="EMBL/GenBank/DDBJ databases">
        <title>Complete nucleotide sequence and genome structure of poinsettia mosaic virus (PnMV) and poinsettia latent virus (PnLV).</title>
        <authorList>
            <person name="Yoon J.Y."/>
            <person name="Cho I.S."/>
            <person name="Chung B.N."/>
        </authorList>
    </citation>
    <scope>NUCLEOTIDE SEQUENCE</scope>
    <source>
        <strain evidence="25">Eup</strain>
    </source>
</reference>
<evidence type="ECO:0000256" key="2">
    <source>
        <dbReference type="ARBA" id="ARBA00022484"/>
    </source>
</evidence>
<dbReference type="SUPFAM" id="SSF56672">
    <property type="entry name" value="DNA/RNA polymerases"/>
    <property type="match status" value="1"/>
</dbReference>
<dbReference type="Pfam" id="PF01443">
    <property type="entry name" value="Viral_helicase1"/>
    <property type="match status" value="1"/>
</dbReference>
<feature type="domain" description="Alphavirus-like MT" evidence="24">
    <location>
        <begin position="58"/>
        <end position="219"/>
    </location>
</feature>
<dbReference type="GO" id="GO:0003968">
    <property type="term" value="F:RNA-directed RNA polymerase activity"/>
    <property type="evidence" value="ECO:0007669"/>
    <property type="project" value="UniProtKB-KW"/>
</dbReference>
<dbReference type="Pfam" id="PF01660">
    <property type="entry name" value="Vmethyltransf"/>
    <property type="match status" value="1"/>
</dbReference>
<dbReference type="GO" id="GO:0039648">
    <property type="term" value="P:symbiont-mediated perturbation of host ubiquitin-like protein modification"/>
    <property type="evidence" value="ECO:0007669"/>
    <property type="project" value="UniProtKB-KW"/>
</dbReference>
<dbReference type="Pfam" id="PF00978">
    <property type="entry name" value="RdRP_2"/>
    <property type="match status" value="1"/>
</dbReference>
<sequence>MAFQDAINNLSSTVHRDTVAAPLLESIAQPLRDSLQLYPWAINAEKLDLLKKFGISVSGLGHQAHPHPFHKIIETHLLFQHWSHNCREDSTVLFMKPEKFQKLSSFNPHFKHLLNYRLHAKDTTRYPETACSLPTTSTVFMHDALMYYKPSQIMDLFLRIPNLNSLYASVVVPAESSFTDHSLYPEVYQYKTIRSHLHYVPESNHSSAYNQPADALLWLELSTIQGPSFSLTVTRLDSWGPCHSLLIQRGIPPAHVVNDFVSFDVPAAVLLPEATSIRQPTRHRLVPQSVYNALFTYTRAVRTLRISDPVGFVRTQSNKPEHAWVTSSAWDNLQHFSLLTASNRPSNSYSWNGSLWQRFISRLQTVAAELKSSAIFTASITTFLFSLLFQYFRRKSATSRSLPSDLGFRNLDEHVKLHKGLLRAGFSYTHTSQTRQGPRDFYHRAAERFKFTSALVRSISLSLPLLAFAIYSKCTQPMPPQSLHDSYHNYHHPSKWVLGWSRRLTVVTPEAFLPFEPVPIPAEPIAATMDPGPPPEPVDLASDEKLLWCRQHGVVHGHRHHHNNHGLRVFPCHTYTAEGMSIICTDYLPDFSGTENPGQNQAAHPDDQEAQAEPAPLPPFTPVSEPEAAPAQPAEPLKVLQPATAKKADPAPPKTRRINTYSLMGADQVYPVDEHGDLLPIPHEELSSEISQLMVDPTAYGPVQTFAQLYPANYIGTSADFLTRLRNGPPSRVPIPVNQSCLLVAISKATSISLEELWKTLAALLPDSLLLPEDITTRGLSTDHFVVLASAHSLKCIFISGALELELGLHNAHHSFTIRHTSSANQLPHFELVADGTRALRGAASDTKELNRAALGFKFKNAFLPFRKVHVYTTEPDRAKNLISNMKNGFDGVLANIDPNHPHEARDRLLALDGSIEVHAPRKVSLIHLAGFPGCGKTKPVQALLKTSLFADYKVAVPTVELRAEWKADLALKTGQAWRLSTWESSLLKTASILVIDEVYKMPRGYVDLAVAADPTVRFVILLGDPLQGEYHSSHPESQNKRLSSEIHRLLKYIDCYCLWSHRIPQCVARCFGVESSNEHEGYVGFSSFIAPQDITLACSQSSAKTLRDAGYPATTVSSSQGSTYRTPINLLLDRNSRRLSSAVSLVAATRSTMAINMTGDRDVLQQGPHNNPVFSALYNANLISLHSLFPTLFAKLPIIRTAITSRRGMLTGGNTSGEDDVIIDSRRPGPLNAPEVDDTFLPTWRRPLHRNLASAVHSNCPAQSTHVTPATITAVYPGESFENLAAHFLPAHDPEIKEILHRGEFSAQFPILLNQDFSLSAQSSTLIAAKHDSKRDPTLLVASITKRLRFRPSDSSYQLSSKDQILGLTLYHSWCRAYNRHPQAVVPFDELLFAECININEFAQLSNKTKSTIIANASRSDPDWRITAVKIFSKTQHKINEASIFGSWKACQTLALMHDYVVLFLGPVKKYQRIFDSRERPANVYYHAGHSPLEMSEWAQKHLQSGISHTNDYTAFDQSQHGEAVVFEMAKMRRLSIPESLINLHSYLKRNVDTQFGPLTCMRLTGEPGTYDDNTDYNLAVIYSKYLVLDHPIMVSGDDSVIGGNPTVSRNWPAIEKLLALRFKTESTKHPLFCGYYVGPAGAIRSPITLFAKIMSAVDDLSIDDKLASYLSEFAVGHSLGHDFWDLLPIDQVPYQSAVYDFFCRHASREQKQILNIGEVPDTVLSSIASHLRFASRALYCLLPSSVRRALTSKKTVTDAFEDPDVSHMQGELLQNFQESHPTKLRGADMSDQVVKQLESNHVDSTPSLIPRPPFQGGSRTVPFQTVAMDVVAAGGNATFHLAGHVSLSEITAPYRKARLAELKAIVCPTAASFQSPITLDLVWSTNNVIFTDLQILQVYGGTRFAIGGPLLSHTYELRADLSYLNPVIKDSVSYVDTPKLTLNASDPTGSGSTTTTVATVLVSGKLMSPTHWPHPHPSSRSLIQQCFG</sequence>
<proteinExistence type="inferred from homology"/>
<dbReference type="InterPro" id="IPR000574">
    <property type="entry name" value="Tymo_coat"/>
</dbReference>
<keyword evidence="15" id="KW-1127">Modulation of host ubiquitin pathway by viral deubiquitinase</keyword>
<dbReference type="GO" id="GO:0006508">
    <property type="term" value="P:proteolysis"/>
    <property type="evidence" value="ECO:0007669"/>
    <property type="project" value="UniProtKB-KW"/>
</dbReference>
<dbReference type="GO" id="GO:0016556">
    <property type="term" value="P:mRNA modification"/>
    <property type="evidence" value="ECO:0007669"/>
    <property type="project" value="InterPro"/>
</dbReference>
<evidence type="ECO:0000256" key="17">
    <source>
        <dbReference type="ARBA" id="ARBA00023268"/>
    </source>
</evidence>
<dbReference type="Gene3D" id="3.40.50.300">
    <property type="entry name" value="P-loop containing nucleotide triphosphate hydrolases"/>
    <property type="match status" value="1"/>
</dbReference>
<dbReference type="PROSITE" id="PS50507">
    <property type="entry name" value="RDRP_SSRNA_POS"/>
    <property type="match status" value="1"/>
</dbReference>
<evidence type="ECO:0000256" key="11">
    <source>
        <dbReference type="ARBA" id="ARBA00022801"/>
    </source>
</evidence>
<dbReference type="SUPFAM" id="SSF88633">
    <property type="entry name" value="Positive stranded ssRNA viruses"/>
    <property type="match status" value="1"/>
</dbReference>
<evidence type="ECO:0000256" key="21">
    <source>
        <dbReference type="SAM" id="MobiDB-lite"/>
    </source>
</evidence>
<evidence type="ECO:0000256" key="15">
    <source>
        <dbReference type="ARBA" id="ARBA00022876"/>
    </source>
</evidence>
<dbReference type="InterPro" id="IPR027417">
    <property type="entry name" value="P-loop_NTPase"/>
</dbReference>
<protein>
    <submittedName>
        <fullName evidence="25">Replicase-associated protein</fullName>
    </submittedName>
</protein>
<dbReference type="GO" id="GO:0008174">
    <property type="term" value="F:mRNA methyltransferase activity"/>
    <property type="evidence" value="ECO:0007669"/>
    <property type="project" value="UniProtKB-UniRule"/>
</dbReference>
<comment type="function">
    <text evidence="18">RNA-directed RNA polymerase is responsible for the replication and transcription of the genome.</text>
</comment>
<dbReference type="InterPro" id="IPR043502">
    <property type="entry name" value="DNA/RNA_pol_sf"/>
</dbReference>
<organism evidence="25">
    <name type="scientific">Poinsettia mosaic virus</name>
    <dbReference type="NCBI Taxonomy" id="113553"/>
    <lineage>
        <taxon>Viruses</taxon>
        <taxon>Riboviria</taxon>
        <taxon>Orthornavirae</taxon>
        <taxon>Kitrinoviricota</taxon>
        <taxon>Alsuviricetes</taxon>
        <taxon>Tymovirales</taxon>
        <taxon>Tymoviridae</taxon>
    </lineage>
</organism>
<evidence type="ECO:0000256" key="4">
    <source>
        <dbReference type="ARBA" id="ARBA00022581"/>
    </source>
</evidence>
<dbReference type="InterPro" id="IPR029053">
    <property type="entry name" value="Viral_coat"/>
</dbReference>
<keyword evidence="13" id="KW-0067">ATP-binding</keyword>
<accession>A0A7G1M2V3</accession>
<dbReference type="GO" id="GO:0005524">
    <property type="term" value="F:ATP binding"/>
    <property type="evidence" value="ECO:0007669"/>
    <property type="project" value="UniProtKB-KW"/>
</dbReference>
<feature type="compositionally biased region" description="Polar residues" evidence="21">
    <location>
        <begin position="593"/>
        <end position="602"/>
    </location>
</feature>
<feature type="domain" description="(+)RNA virus helicase C-terminal" evidence="23">
    <location>
        <begin position="898"/>
        <end position="1153"/>
    </location>
</feature>
<evidence type="ECO:0000256" key="5">
    <source>
        <dbReference type="ARBA" id="ARBA00022603"/>
    </source>
</evidence>
<dbReference type="GO" id="GO:0003723">
    <property type="term" value="F:RNA binding"/>
    <property type="evidence" value="ECO:0007669"/>
    <property type="project" value="InterPro"/>
</dbReference>
<dbReference type="GO" id="GO:0032259">
    <property type="term" value="P:methylation"/>
    <property type="evidence" value="ECO:0007669"/>
    <property type="project" value="UniProtKB-KW"/>
</dbReference>
<evidence type="ECO:0000256" key="3">
    <source>
        <dbReference type="ARBA" id="ARBA00022561"/>
    </source>
</evidence>
<name>A0A7G1M2V3_9VIRU</name>
<feature type="active site" description="For protease activity" evidence="20">
    <location>
        <position position="741"/>
    </location>
</feature>
<dbReference type="Pfam" id="PF19227">
    <property type="entry name" value="Salyut"/>
    <property type="match status" value="1"/>
</dbReference>
<evidence type="ECO:0000256" key="18">
    <source>
        <dbReference type="ARBA" id="ARBA00045135"/>
    </source>
</evidence>
<dbReference type="InterPro" id="IPR002588">
    <property type="entry name" value="Alphavirus-like_MT_dom"/>
</dbReference>
<evidence type="ECO:0000256" key="14">
    <source>
        <dbReference type="ARBA" id="ARBA00022844"/>
    </source>
</evidence>
<evidence type="ECO:0000256" key="12">
    <source>
        <dbReference type="ARBA" id="ARBA00022807"/>
    </source>
</evidence>
<evidence type="ECO:0000256" key="10">
    <source>
        <dbReference type="ARBA" id="ARBA00022741"/>
    </source>
</evidence>
<evidence type="ECO:0000256" key="6">
    <source>
        <dbReference type="ARBA" id="ARBA00022662"/>
    </source>
</evidence>
<evidence type="ECO:0000256" key="8">
    <source>
        <dbReference type="ARBA" id="ARBA00022679"/>
    </source>
</evidence>
<dbReference type="PROSITE" id="PS51657">
    <property type="entry name" value="PSRV_HELICASE"/>
    <property type="match status" value="1"/>
</dbReference>
<dbReference type="GO" id="GO:0019028">
    <property type="term" value="C:viral capsid"/>
    <property type="evidence" value="ECO:0007669"/>
    <property type="project" value="UniProtKB-KW"/>
</dbReference>
<evidence type="ECO:0000259" key="23">
    <source>
        <dbReference type="PROSITE" id="PS51657"/>
    </source>
</evidence>
<dbReference type="PROSITE" id="PS51743">
    <property type="entry name" value="ALPHAVIRUS_MT"/>
    <property type="match status" value="1"/>
</dbReference>
<feature type="active site" description="For protease activity" evidence="20">
    <location>
        <position position="829"/>
    </location>
</feature>
<comment type="subcellular location">
    <subcellularLocation>
        <location evidence="1">Virion</location>
    </subcellularLocation>
</comment>
<evidence type="ECO:0000256" key="1">
    <source>
        <dbReference type="ARBA" id="ARBA00004328"/>
    </source>
</evidence>
<dbReference type="InterPro" id="IPR027351">
    <property type="entry name" value="(+)RNA_virus_helicase_core_dom"/>
</dbReference>
<evidence type="ECO:0000259" key="22">
    <source>
        <dbReference type="PROSITE" id="PS50507"/>
    </source>
</evidence>
<feature type="region of interest" description="Disordered" evidence="21">
    <location>
        <begin position="593"/>
        <end position="658"/>
    </location>
</feature>
<dbReference type="GO" id="GO:0005198">
    <property type="term" value="F:structural molecule activity"/>
    <property type="evidence" value="ECO:0007669"/>
    <property type="project" value="InterPro"/>
</dbReference>
<evidence type="ECO:0000256" key="13">
    <source>
        <dbReference type="ARBA" id="ARBA00022840"/>
    </source>
</evidence>
<dbReference type="GO" id="GO:0006396">
    <property type="term" value="P:RNA processing"/>
    <property type="evidence" value="ECO:0007669"/>
    <property type="project" value="InterPro"/>
</dbReference>
<keyword evidence="5" id="KW-0489">Methyltransferase</keyword>
<feature type="compositionally biased region" description="Low complexity" evidence="21">
    <location>
        <begin position="625"/>
        <end position="636"/>
    </location>
</feature>
<keyword evidence="9" id="KW-0548">Nucleotidyltransferase</keyword>
<keyword evidence="10" id="KW-0547">Nucleotide-binding</keyword>
<dbReference type="PROSITE" id="PS51738">
    <property type="entry name" value="PEPTIDASE_C21"/>
    <property type="match status" value="1"/>
</dbReference>
<dbReference type="Pfam" id="PF05381">
    <property type="entry name" value="Peptidase_C21"/>
    <property type="match status" value="1"/>
</dbReference>
<keyword evidence="6" id="KW-1130">Modulation of host ubiquitin pathway by virus</keyword>
<dbReference type="GO" id="GO:0006351">
    <property type="term" value="P:DNA-templated transcription"/>
    <property type="evidence" value="ECO:0007669"/>
    <property type="project" value="InterPro"/>
</dbReference>
<feature type="domain" description="RdRp catalytic" evidence="22">
    <location>
        <begin position="1507"/>
        <end position="1613"/>
    </location>
</feature>
<keyword evidence="4" id="KW-0945">Host-virus interaction</keyword>